<dbReference type="Proteomes" id="UP000236735">
    <property type="component" value="Unassembled WGS sequence"/>
</dbReference>
<accession>A0A1H5V1L9</accession>
<dbReference type="PROSITE" id="PS01095">
    <property type="entry name" value="GH18_1"/>
    <property type="match status" value="1"/>
</dbReference>
<dbReference type="Gene3D" id="3.20.20.80">
    <property type="entry name" value="Glycosidases"/>
    <property type="match status" value="1"/>
</dbReference>
<dbReference type="InterPro" id="IPR050314">
    <property type="entry name" value="Glycosyl_Hydrlase_18"/>
</dbReference>
<dbReference type="GO" id="GO:0005975">
    <property type="term" value="P:carbohydrate metabolic process"/>
    <property type="evidence" value="ECO:0007669"/>
    <property type="project" value="InterPro"/>
</dbReference>
<dbReference type="RefSeq" id="WP_103915661.1">
    <property type="nucleotide sequence ID" value="NZ_FNUV01000004.1"/>
</dbReference>
<dbReference type="PANTHER" id="PTHR11177:SF317">
    <property type="entry name" value="CHITINASE 12-RELATED"/>
    <property type="match status" value="1"/>
</dbReference>
<dbReference type="InterPro" id="IPR001579">
    <property type="entry name" value="Glyco_hydro_18_chit_AS"/>
</dbReference>
<dbReference type="EC" id="3.2.1.14" evidence="2"/>
<evidence type="ECO:0000256" key="1">
    <source>
        <dbReference type="ARBA" id="ARBA00000822"/>
    </source>
</evidence>
<dbReference type="PROSITE" id="PS51910">
    <property type="entry name" value="GH18_2"/>
    <property type="match status" value="1"/>
</dbReference>
<evidence type="ECO:0000256" key="5">
    <source>
        <dbReference type="RuleBase" id="RU000489"/>
    </source>
</evidence>
<evidence type="ECO:0000256" key="3">
    <source>
        <dbReference type="ARBA" id="ARBA00022801"/>
    </source>
</evidence>
<dbReference type="InterPro" id="IPR017853">
    <property type="entry name" value="GH"/>
</dbReference>
<evidence type="ECO:0000259" key="7">
    <source>
        <dbReference type="PROSITE" id="PS51910"/>
    </source>
</evidence>
<dbReference type="GO" id="GO:0008061">
    <property type="term" value="F:chitin binding"/>
    <property type="evidence" value="ECO:0007669"/>
    <property type="project" value="InterPro"/>
</dbReference>
<evidence type="ECO:0000256" key="2">
    <source>
        <dbReference type="ARBA" id="ARBA00012729"/>
    </source>
</evidence>
<dbReference type="EMBL" id="FNUV01000004">
    <property type="protein sequence ID" value="SEF81070.1"/>
    <property type="molecule type" value="Genomic_DNA"/>
</dbReference>
<proteinExistence type="inferred from homology"/>
<evidence type="ECO:0000256" key="6">
    <source>
        <dbReference type="RuleBase" id="RU004453"/>
    </source>
</evidence>
<keyword evidence="4 5" id="KW-0326">Glycosidase</keyword>
<evidence type="ECO:0000313" key="8">
    <source>
        <dbReference type="EMBL" id="SEF81070.1"/>
    </source>
</evidence>
<dbReference type="GO" id="GO:0008843">
    <property type="term" value="F:endochitinase activity"/>
    <property type="evidence" value="ECO:0007669"/>
    <property type="project" value="UniProtKB-EC"/>
</dbReference>
<feature type="domain" description="GH18" evidence="7">
    <location>
        <begin position="39"/>
        <end position="335"/>
    </location>
</feature>
<protein>
    <recommendedName>
        <fullName evidence="2">chitinase</fullName>
        <ecNumber evidence="2">3.2.1.14</ecNumber>
    </recommendedName>
</protein>
<evidence type="ECO:0000313" key="9">
    <source>
        <dbReference type="Proteomes" id="UP000236735"/>
    </source>
</evidence>
<dbReference type="InterPro" id="IPR011583">
    <property type="entry name" value="Chitinase_II/V-like_cat"/>
</dbReference>
<gene>
    <name evidence="8" type="ORF">SAMN05216354_1681</name>
</gene>
<comment type="similarity">
    <text evidence="6">Belongs to the glycosyl hydrolase 18 family.</text>
</comment>
<sequence>MNKIFLLAALLITTIQTDGQNVPKIEQSTADSLNFSGGKVVTAYVTSWSETIPDPMEMTHINYAFGHVSPSFDGVVIDNVNRLKQIVALKKQNPKLKVVLSVGGWRSGRFSEMASSSVTRKRFADSCCQIVKELGLDGIDIDWEYPTQSTAQISSSPDDTKNFTLLMHDLRSALGEQHILSCATIASAEYIDFKECIQYLDMVNVMSYDMGDPPYHHSALYPSEITDWMTTSQAVEAHLSSGVPREKLVMGIPLYGRGVTENDGSMTECWHSKSEVPYWADKDGQLVYGYENERSVGIKCQYVIDHDLKGCMYWEYGGKEQEPLRHRIRTLLLKKSDEGKLVQSPEIHQRY</sequence>
<evidence type="ECO:0000256" key="4">
    <source>
        <dbReference type="ARBA" id="ARBA00023295"/>
    </source>
</evidence>
<organism evidence="8 9">
    <name type="scientific">Xylanibacter ruminicola</name>
    <name type="common">Prevotella ruminicola</name>
    <dbReference type="NCBI Taxonomy" id="839"/>
    <lineage>
        <taxon>Bacteria</taxon>
        <taxon>Pseudomonadati</taxon>
        <taxon>Bacteroidota</taxon>
        <taxon>Bacteroidia</taxon>
        <taxon>Bacteroidales</taxon>
        <taxon>Prevotellaceae</taxon>
        <taxon>Xylanibacter</taxon>
    </lineage>
</organism>
<dbReference type="SUPFAM" id="SSF51445">
    <property type="entry name" value="(Trans)glycosidases"/>
    <property type="match status" value="1"/>
</dbReference>
<reference evidence="8 9" key="1">
    <citation type="submission" date="2016-10" db="EMBL/GenBank/DDBJ databases">
        <authorList>
            <person name="de Groot N.N."/>
        </authorList>
    </citation>
    <scope>NUCLEOTIDE SEQUENCE [LARGE SCALE GENOMIC DNA]</scope>
    <source>
        <strain evidence="8 9">AR32</strain>
    </source>
</reference>
<dbReference type="InterPro" id="IPR001223">
    <property type="entry name" value="Glyco_hydro18_cat"/>
</dbReference>
<dbReference type="PANTHER" id="PTHR11177">
    <property type="entry name" value="CHITINASE"/>
    <property type="match status" value="1"/>
</dbReference>
<dbReference type="SMART" id="SM00636">
    <property type="entry name" value="Glyco_18"/>
    <property type="match status" value="1"/>
</dbReference>
<comment type="catalytic activity">
    <reaction evidence="1">
        <text>Random endo-hydrolysis of N-acetyl-beta-D-glucosaminide (1-&gt;4)-beta-linkages in chitin and chitodextrins.</text>
        <dbReference type="EC" id="3.2.1.14"/>
    </reaction>
</comment>
<name>A0A1H5V1L9_XYLRU</name>
<dbReference type="Pfam" id="PF00704">
    <property type="entry name" value="Glyco_hydro_18"/>
    <property type="match status" value="1"/>
</dbReference>
<dbReference type="CDD" id="cd06548">
    <property type="entry name" value="GH18_chitinase"/>
    <property type="match status" value="1"/>
</dbReference>
<keyword evidence="3 5" id="KW-0378">Hydrolase</keyword>
<dbReference type="AlphaFoldDB" id="A0A1H5V1L9"/>